<keyword evidence="3" id="KW-1185">Reference proteome</keyword>
<comment type="caution">
    <text evidence="2">The sequence shown here is derived from an EMBL/GenBank/DDBJ whole genome shotgun (WGS) entry which is preliminary data.</text>
</comment>
<dbReference type="Gene3D" id="2.130.10.130">
    <property type="entry name" value="Integrin alpha, N-terminal"/>
    <property type="match status" value="1"/>
</dbReference>
<proteinExistence type="predicted"/>
<dbReference type="PANTHER" id="PTHR46580">
    <property type="entry name" value="SENSOR KINASE-RELATED"/>
    <property type="match status" value="1"/>
</dbReference>
<reference evidence="2 3" key="1">
    <citation type="submission" date="2023-10" db="EMBL/GenBank/DDBJ databases">
        <title>Glaciecola aquimarina strain GGW-M5 nov., isolated from a coastal seawater.</title>
        <authorList>
            <person name="Bayburt H."/>
            <person name="Kim J.M."/>
            <person name="Choi B.J."/>
            <person name="Jeon C.O."/>
        </authorList>
    </citation>
    <scope>NUCLEOTIDE SEQUENCE [LARGE SCALE GENOMIC DNA]</scope>
    <source>
        <strain evidence="2 3">KCTC 32108</strain>
    </source>
</reference>
<dbReference type="InterPro" id="IPR013517">
    <property type="entry name" value="FG-GAP"/>
</dbReference>
<evidence type="ECO:0000256" key="1">
    <source>
        <dbReference type="ARBA" id="ARBA00022729"/>
    </source>
</evidence>
<dbReference type="Pfam" id="PF13517">
    <property type="entry name" value="FG-GAP_3"/>
    <property type="match status" value="2"/>
</dbReference>
<keyword evidence="1" id="KW-0732">Signal</keyword>
<dbReference type="PANTHER" id="PTHR46580:SF2">
    <property type="entry name" value="MAM DOMAIN-CONTAINING PROTEIN"/>
    <property type="match status" value="1"/>
</dbReference>
<dbReference type="Proteomes" id="UP001247805">
    <property type="component" value="Unassembled WGS sequence"/>
</dbReference>
<dbReference type="EMBL" id="JAWDIO010000002">
    <property type="protein sequence ID" value="MDU0352993.1"/>
    <property type="molecule type" value="Genomic_DNA"/>
</dbReference>
<sequence length="537" mass="59598">MFKIKFLSYFFIGISTVGGMTLTGCSSSDINAQEQFKSKSSDLLVLPFVLTTDNDYYVNYQVRGSAIKRLSITADIKKSYANLSVYANGKVVADNLDLSRTGKQTINALVNLVGGGTQELVFKGRSADITLLDITMEDVEGLQLPYFIDNSAAANLDTEITYKYGGPSIGDVDNDGDFDFILNNHNKVPTQLVTNLGNGKVSIERLLKGAPDLHGSALGDYDLDGDLDIILAHGGANGTSPSSYTLLQNTNMKFENVSGKAGLNTPARGRAPRWIDLDLDGDLDLALFNAKTPNYDGPQTLFLDNKGDGSFEEIRIADIEKLNVEKPLVVDFDRDGKDDLLLYYPDKLSLWKNNGNFSYTNVTHDWLPKDVAQLTNINGATDVDVNNDGLVDLYLANGRSHYSISNKSLDFSPNSKKLDVNDNGEKGTTQIEFTADGDIHLADVKLVFRQYRDGFPIFLGQNKQQTYIQPHDFNKNDNRYPLAQETAPLTLDFKPSQAKGWPEDRSETGLYIGYLGNKKWKAEWVRTKTIYWGWSFH</sequence>
<gene>
    <name evidence="2" type="ORF">RS130_02760</name>
</gene>
<dbReference type="RefSeq" id="WP_316024691.1">
    <property type="nucleotide sequence ID" value="NZ_JAWDIO010000002.1"/>
</dbReference>
<evidence type="ECO:0000313" key="2">
    <source>
        <dbReference type="EMBL" id="MDU0352993.1"/>
    </source>
</evidence>
<protein>
    <submittedName>
        <fullName evidence="2">VCBS repeat-containing protein</fullName>
    </submittedName>
</protein>
<organism evidence="2 3">
    <name type="scientific">Paraglaciecola aquimarina</name>
    <dbReference type="NCBI Taxonomy" id="1235557"/>
    <lineage>
        <taxon>Bacteria</taxon>
        <taxon>Pseudomonadati</taxon>
        <taxon>Pseudomonadota</taxon>
        <taxon>Gammaproteobacteria</taxon>
        <taxon>Alteromonadales</taxon>
        <taxon>Alteromonadaceae</taxon>
        <taxon>Paraglaciecola</taxon>
    </lineage>
</organism>
<name>A0ABU3SSJ7_9ALTE</name>
<accession>A0ABU3SSJ7</accession>
<evidence type="ECO:0000313" key="3">
    <source>
        <dbReference type="Proteomes" id="UP001247805"/>
    </source>
</evidence>
<dbReference type="PROSITE" id="PS51257">
    <property type="entry name" value="PROKAR_LIPOPROTEIN"/>
    <property type="match status" value="1"/>
</dbReference>
<dbReference type="InterPro" id="IPR028994">
    <property type="entry name" value="Integrin_alpha_N"/>
</dbReference>
<dbReference type="SUPFAM" id="SSF69318">
    <property type="entry name" value="Integrin alpha N-terminal domain"/>
    <property type="match status" value="1"/>
</dbReference>